<dbReference type="AlphaFoldDB" id="A0A1J7JGR4"/>
<proteinExistence type="predicted"/>
<dbReference type="Proteomes" id="UP000182658">
    <property type="component" value="Unassembled WGS sequence"/>
</dbReference>
<protein>
    <submittedName>
        <fullName evidence="1">Uncharacterized protein</fullName>
    </submittedName>
</protein>
<name>A0A1J7JGR4_9PEZI</name>
<reference evidence="1 2" key="1">
    <citation type="submission" date="2016-10" db="EMBL/GenBank/DDBJ databases">
        <title>Draft genome sequence of Coniochaeta ligniaria NRRL30616, a lignocellulolytic fungus for bioabatement of inhibitors in plant biomass hydrolysates.</title>
        <authorList>
            <consortium name="DOE Joint Genome Institute"/>
            <person name="Jimenez D.J."/>
            <person name="Hector R.E."/>
            <person name="Riley R."/>
            <person name="Sun H."/>
            <person name="Grigoriev I.V."/>
            <person name="Van Elsas J.D."/>
            <person name="Nichols N.N."/>
        </authorList>
    </citation>
    <scope>NUCLEOTIDE SEQUENCE [LARGE SCALE GENOMIC DNA]</scope>
    <source>
        <strain evidence="1 2">NRRL 30616</strain>
    </source>
</reference>
<accession>A0A1J7JGR4</accession>
<keyword evidence="2" id="KW-1185">Reference proteome</keyword>
<gene>
    <name evidence="1" type="ORF">CONLIGDRAFT_377875</name>
</gene>
<evidence type="ECO:0000313" key="1">
    <source>
        <dbReference type="EMBL" id="OIW28460.1"/>
    </source>
</evidence>
<dbReference type="InParanoid" id="A0A1J7JGR4"/>
<organism evidence="1 2">
    <name type="scientific">Coniochaeta ligniaria NRRL 30616</name>
    <dbReference type="NCBI Taxonomy" id="1408157"/>
    <lineage>
        <taxon>Eukaryota</taxon>
        <taxon>Fungi</taxon>
        <taxon>Dikarya</taxon>
        <taxon>Ascomycota</taxon>
        <taxon>Pezizomycotina</taxon>
        <taxon>Sordariomycetes</taxon>
        <taxon>Sordariomycetidae</taxon>
        <taxon>Coniochaetales</taxon>
        <taxon>Coniochaetaceae</taxon>
        <taxon>Coniochaeta</taxon>
    </lineage>
</organism>
<sequence>MPAELPLLLEKFGPAASSRRARLRLIKSQPPTPATARKATTTAIAMPAAAPALSPWLVDWGVALITPAAGVLATGVVTGVTVTVLVTPPVVKVETVGVSVVEVASSVVFLVDCDQSVSLPFFQFSRHIGIVILRMQPKGGRTILKM</sequence>
<evidence type="ECO:0000313" key="2">
    <source>
        <dbReference type="Proteomes" id="UP000182658"/>
    </source>
</evidence>
<dbReference type="EMBL" id="KV875098">
    <property type="protein sequence ID" value="OIW28460.1"/>
    <property type="molecule type" value="Genomic_DNA"/>
</dbReference>